<organism evidence="3 4">
    <name type="scientific">Parastrongyloides trichosuri</name>
    <name type="common">Possum-specific nematode worm</name>
    <dbReference type="NCBI Taxonomy" id="131310"/>
    <lineage>
        <taxon>Eukaryota</taxon>
        <taxon>Metazoa</taxon>
        <taxon>Ecdysozoa</taxon>
        <taxon>Nematoda</taxon>
        <taxon>Chromadorea</taxon>
        <taxon>Rhabditida</taxon>
        <taxon>Tylenchina</taxon>
        <taxon>Panagrolaimomorpha</taxon>
        <taxon>Strongyloidoidea</taxon>
        <taxon>Strongyloididae</taxon>
        <taxon>Parastrongyloides</taxon>
    </lineage>
</organism>
<dbReference type="InterPro" id="IPR027911">
    <property type="entry name" value="DUF4604"/>
</dbReference>
<evidence type="ECO:0000256" key="1">
    <source>
        <dbReference type="SAM" id="MobiDB-lite"/>
    </source>
</evidence>
<dbReference type="WBParaSite" id="PTRK_0001006000.1">
    <property type="protein sequence ID" value="PTRK_0001006000.1"/>
    <property type="gene ID" value="PTRK_0001006000"/>
</dbReference>
<proteinExistence type="predicted"/>
<evidence type="ECO:0000259" key="2">
    <source>
        <dbReference type="Pfam" id="PF15377"/>
    </source>
</evidence>
<feature type="compositionally biased region" description="Basic and acidic residues" evidence="1">
    <location>
        <begin position="40"/>
        <end position="61"/>
    </location>
</feature>
<feature type="compositionally biased region" description="Polar residues" evidence="1">
    <location>
        <begin position="1"/>
        <end position="16"/>
    </location>
</feature>
<evidence type="ECO:0000313" key="3">
    <source>
        <dbReference type="Proteomes" id="UP000038045"/>
    </source>
</evidence>
<evidence type="ECO:0000313" key="4">
    <source>
        <dbReference type="WBParaSite" id="PTRK_0001006000.1"/>
    </source>
</evidence>
<feature type="compositionally biased region" description="Basic and acidic residues" evidence="1">
    <location>
        <begin position="107"/>
        <end position="125"/>
    </location>
</feature>
<dbReference type="InterPro" id="IPR040219">
    <property type="entry name" value="KIAA1143-like"/>
</dbReference>
<dbReference type="PANTHER" id="PTHR31195">
    <property type="entry name" value="GEO02494P1"/>
    <property type="match status" value="1"/>
</dbReference>
<keyword evidence="3" id="KW-1185">Reference proteome</keyword>
<dbReference type="Pfam" id="PF15377">
    <property type="entry name" value="DUF4604"/>
    <property type="match status" value="1"/>
</dbReference>
<dbReference type="STRING" id="131310.A0A0N4ZNE6"/>
<feature type="region of interest" description="Disordered" evidence="1">
    <location>
        <begin position="37"/>
        <end position="77"/>
    </location>
</feature>
<dbReference type="PANTHER" id="PTHR31195:SF2">
    <property type="entry name" value="GEO02494P1"/>
    <property type="match status" value="1"/>
</dbReference>
<feature type="region of interest" description="Disordered" evidence="1">
    <location>
        <begin position="99"/>
        <end position="125"/>
    </location>
</feature>
<dbReference type="Proteomes" id="UP000038045">
    <property type="component" value="Unplaced"/>
</dbReference>
<feature type="region of interest" description="Disordered" evidence="1">
    <location>
        <begin position="1"/>
        <end position="23"/>
    </location>
</feature>
<sequence>MSKKSSLNYQQRQNLKYVSHEDPPFIQEMKKKMGYQEVTINDKFHSEDGNKDNEEEKDDFKPQVVVLDPKKDLSQEEVEKEIKKMEDLEDKKSVEEGKIIFKKRKKKNDDSKDDTKRRKDELESKKNKPVNTCLLSFVNDDEEY</sequence>
<protein>
    <submittedName>
        <fullName evidence="4">DUF4604 domain-containing protein</fullName>
    </submittedName>
</protein>
<name>A0A0N4ZNE6_PARTI</name>
<accession>A0A0N4ZNE6</accession>
<dbReference type="AlphaFoldDB" id="A0A0N4ZNE6"/>
<reference evidence="4" key="1">
    <citation type="submission" date="2017-02" db="UniProtKB">
        <authorList>
            <consortium name="WormBaseParasite"/>
        </authorList>
    </citation>
    <scope>IDENTIFICATION</scope>
</reference>
<feature type="domain" description="DUF4604" evidence="2">
    <location>
        <begin position="14"/>
        <end position="108"/>
    </location>
</feature>